<reference evidence="1 3" key="1">
    <citation type="journal article" date="2010" name="Stand. Genomic Sci.">
        <title>Complete genome sequence of Meiothermus ruber type strain (21).</title>
        <authorList>
            <person name="Tindall B.J."/>
            <person name="Sikorski J."/>
            <person name="Lucas S."/>
            <person name="Goltsman E."/>
            <person name="Copeland A."/>
            <person name="Glavina Del Rio T."/>
            <person name="Nolan M."/>
            <person name="Tice H."/>
            <person name="Cheng J.F."/>
            <person name="Han C."/>
            <person name="Pitluck S."/>
            <person name="Liolios K."/>
            <person name="Ivanova N."/>
            <person name="Mavromatis K."/>
            <person name="Ovchinnikova G."/>
            <person name="Pati A."/>
            <person name="Fahnrich R."/>
            <person name="Goodwin L."/>
            <person name="Chen A."/>
            <person name="Palaniappan K."/>
            <person name="Land M."/>
            <person name="Hauser L."/>
            <person name="Chang Y.J."/>
            <person name="Jeffries C.D."/>
            <person name="Rohde M."/>
            <person name="Goker M."/>
            <person name="Woyke T."/>
            <person name="Bristow J."/>
            <person name="Eisen J.A."/>
            <person name="Markowitz V."/>
            <person name="Hugenholtz P."/>
            <person name="Kyrpides N.C."/>
            <person name="Klenk H.P."/>
            <person name="Lapidus A."/>
        </authorList>
    </citation>
    <scope>NUCLEOTIDE SEQUENCE [LARGE SCALE GENOMIC DNA]</scope>
    <source>
        <strain evidence="3">ATCC 35948 / DSM 1279 / VKM B-1258 / 21</strain>
        <strain evidence="1">DSM 1279</strain>
    </source>
</reference>
<protein>
    <submittedName>
        <fullName evidence="2">Uncharacterized protein</fullName>
    </submittedName>
</protein>
<dbReference type="PATRIC" id="fig|504728.9.peg.453"/>
<accession>D3PMW1</accession>
<dbReference type="OrthoDB" id="27322at2"/>
<dbReference type="EMBL" id="CP005385">
    <property type="protein sequence ID" value="AGK03740.1"/>
    <property type="molecule type" value="Genomic_DNA"/>
</dbReference>
<sequence>MRRDGERLILITSLRAYSTRSLKNTLKRMGWYSRSKQGEAEWVRVYHPYPKRFDRMEREGGLEVRPVSEILPPEVNGEE</sequence>
<evidence type="ECO:0000313" key="3">
    <source>
        <dbReference type="Proteomes" id="UP000006655"/>
    </source>
</evidence>
<reference evidence="2 4" key="3">
    <citation type="submission" date="2013-04" db="EMBL/GenBank/DDBJ databases">
        <authorList>
            <person name="Chin J."/>
            <person name="Alexander D.H."/>
            <person name="Marks P."/>
            <person name="Korlach J."/>
            <person name="Clum A."/>
            <person name="Copeland A."/>
        </authorList>
    </citation>
    <scope>NUCLEOTIDE SEQUENCE [LARGE SCALE GENOMIC DNA]</scope>
    <source>
        <strain evidence="4">ATCC 35948 / DSM 1279 / VKM B-1258 / 21</strain>
        <strain evidence="2">DSM 1279</strain>
    </source>
</reference>
<evidence type="ECO:0000313" key="2">
    <source>
        <dbReference type="EMBL" id="AGK03740.1"/>
    </source>
</evidence>
<dbReference type="KEGG" id="mre:K649_02180"/>
<dbReference type="KEGG" id="mrb:Mrub_0511"/>
<name>D3PMW1_MEIRD</name>
<evidence type="ECO:0000313" key="1">
    <source>
        <dbReference type="EMBL" id="ADD27286.1"/>
    </source>
</evidence>
<dbReference type="Proteomes" id="UP000006655">
    <property type="component" value="Chromosome"/>
</dbReference>
<organism evidence="2 4">
    <name type="scientific">Meiothermus ruber (strain ATCC 35948 / DSM 1279 / VKM B-1258 / 21)</name>
    <name type="common">Thermus ruber</name>
    <dbReference type="NCBI Taxonomy" id="504728"/>
    <lineage>
        <taxon>Bacteria</taxon>
        <taxon>Thermotogati</taxon>
        <taxon>Deinococcota</taxon>
        <taxon>Deinococci</taxon>
        <taxon>Thermales</taxon>
        <taxon>Thermaceae</taxon>
        <taxon>Meiothermus</taxon>
    </lineage>
</organism>
<dbReference type="EMBL" id="CP001743">
    <property type="protein sequence ID" value="ADD27286.1"/>
    <property type="molecule type" value="Genomic_DNA"/>
</dbReference>
<gene>
    <name evidence="1" type="ordered locus">Mrub_0511</name>
    <name evidence="2" type="ORF">K649_02180</name>
</gene>
<dbReference type="Proteomes" id="UP000013026">
    <property type="component" value="Chromosome"/>
</dbReference>
<proteinExistence type="predicted"/>
<reference evidence="2" key="2">
    <citation type="submission" date="2013-04" db="EMBL/GenBank/DDBJ databases">
        <title>Non-Hybrid, Finished Microbial Genome Assemblies from Long-Read SMRT Sequencing Data.</title>
        <authorList>
            <person name="Klammer A."/>
            <person name="Drake J."/>
            <person name="Heiner C."/>
            <person name="Clum A."/>
            <person name="Copeland A."/>
            <person name="Huddleston J."/>
            <person name="Eichler E."/>
            <person name="Turner S.W."/>
        </authorList>
    </citation>
    <scope>NUCLEOTIDE SEQUENCE</scope>
    <source>
        <strain evidence="2">DSM 1279</strain>
    </source>
</reference>
<keyword evidence="3" id="KW-1185">Reference proteome</keyword>
<dbReference type="AlphaFoldDB" id="D3PMW1"/>
<evidence type="ECO:0000313" key="4">
    <source>
        <dbReference type="Proteomes" id="UP000013026"/>
    </source>
</evidence>
<dbReference type="RefSeq" id="WP_013012805.1">
    <property type="nucleotide sequence ID" value="NC_013946.1"/>
</dbReference>